<proteinExistence type="predicted"/>
<dbReference type="Proteomes" id="UP001617213">
    <property type="component" value="Unassembled WGS sequence"/>
</dbReference>
<dbReference type="EMBL" id="JBIUWZ010000011">
    <property type="protein sequence ID" value="MFJ2678458.1"/>
    <property type="molecule type" value="Genomic_DNA"/>
</dbReference>
<evidence type="ECO:0000313" key="1">
    <source>
        <dbReference type="EMBL" id="MFJ2678458.1"/>
    </source>
</evidence>
<gene>
    <name evidence="1" type="ORF">ACIOWJ_10205</name>
</gene>
<keyword evidence="2" id="KW-1185">Reference proteome</keyword>
<comment type="caution">
    <text evidence="1">The sequence shown here is derived from an EMBL/GenBank/DDBJ whole genome shotgun (WGS) entry which is preliminary data.</text>
</comment>
<reference evidence="1 2" key="1">
    <citation type="submission" date="2024-10" db="EMBL/GenBank/DDBJ databases">
        <title>The Natural Products Discovery Center: Release of the First 8490 Sequenced Strains for Exploring Actinobacteria Biosynthetic Diversity.</title>
        <authorList>
            <person name="Kalkreuter E."/>
            <person name="Kautsar S.A."/>
            <person name="Yang D."/>
            <person name="Bader C.D."/>
            <person name="Teijaro C.N."/>
            <person name="Fluegel L."/>
            <person name="Davis C.M."/>
            <person name="Simpson J.R."/>
            <person name="Lauterbach L."/>
            <person name="Steele A.D."/>
            <person name="Gui C."/>
            <person name="Meng S."/>
            <person name="Li G."/>
            <person name="Viehrig K."/>
            <person name="Ye F."/>
            <person name="Su P."/>
            <person name="Kiefer A.F."/>
            <person name="Nichols A."/>
            <person name="Cepeda A.J."/>
            <person name="Yan W."/>
            <person name="Fan B."/>
            <person name="Jiang Y."/>
            <person name="Adhikari A."/>
            <person name="Zheng C.-J."/>
            <person name="Schuster L."/>
            <person name="Cowan T.M."/>
            <person name="Smanski M.J."/>
            <person name="Chevrette M.G."/>
            <person name="De Carvalho L.P.S."/>
            <person name="Shen B."/>
        </authorList>
    </citation>
    <scope>NUCLEOTIDE SEQUENCE [LARGE SCALE GENOMIC DNA]</scope>
    <source>
        <strain evidence="1 2">NPDC087581</strain>
    </source>
</reference>
<accession>A0ABW8DXZ1</accession>
<evidence type="ECO:0000313" key="2">
    <source>
        <dbReference type="Proteomes" id="UP001617213"/>
    </source>
</evidence>
<protein>
    <submittedName>
        <fullName evidence="1">Uncharacterized protein</fullName>
    </submittedName>
</protein>
<organism evidence="1 2">
    <name type="scientific">Pseudomonas sivasensis</name>
    <dbReference type="NCBI Taxonomy" id="1880678"/>
    <lineage>
        <taxon>Bacteria</taxon>
        <taxon>Pseudomonadati</taxon>
        <taxon>Pseudomonadota</taxon>
        <taxon>Gammaproteobacteria</taxon>
        <taxon>Pseudomonadales</taxon>
        <taxon>Pseudomonadaceae</taxon>
        <taxon>Pseudomonas</taxon>
    </lineage>
</organism>
<dbReference type="RefSeq" id="WP_260367230.1">
    <property type="nucleotide sequence ID" value="NZ_JAOAQN010000005.1"/>
</dbReference>
<sequence length="141" mass="15606">MTAVQEILTPKSSQELNHFKGTIDGKDFTATAFSISKTADRWTVSGTQVVVPGLVRHKIQLSFPTTLTEGVYKLEDERHQIRLTYTTDDLLDPIFIRGDTGLIDLTTIDPANDHVEGGLLNILTHDDGNPVSTITALFRVR</sequence>
<name>A0ABW8DXZ1_9PSED</name>